<organism evidence="2 4">
    <name type="scientific">Criibacterium bergeronii</name>
    <dbReference type="NCBI Taxonomy" id="1871336"/>
    <lineage>
        <taxon>Bacteria</taxon>
        <taxon>Bacillati</taxon>
        <taxon>Bacillota</taxon>
        <taxon>Clostridia</taxon>
        <taxon>Peptostreptococcales</taxon>
        <taxon>Filifactoraceae</taxon>
        <taxon>Criibacterium</taxon>
    </lineage>
</organism>
<reference evidence="2" key="2">
    <citation type="submission" date="2018-07" db="EMBL/GenBank/DDBJ databases">
        <authorList>
            <person name="Quirk P.G."/>
            <person name="Krulwich T.A."/>
        </authorList>
    </citation>
    <scope>NUCLEOTIDE SEQUENCE</scope>
    <source>
        <strain evidence="2">CCRI-22567</strain>
    </source>
</reference>
<comment type="caution">
    <text evidence="2">The sequence shown here is derived from an EMBL/GenBank/DDBJ whole genome shotgun (WGS) entry which is preliminary data.</text>
</comment>
<evidence type="ECO:0000313" key="5">
    <source>
        <dbReference type="Proteomes" id="UP000319424"/>
    </source>
</evidence>
<reference evidence="2 4" key="1">
    <citation type="journal article" date="2016" name="Genome Announc.">
        <title>Draft Genome Sequence of Criibacterium bergeronii gen. nov., sp. nov., Strain CCRI-22567T, Isolated from a Vaginal Sample from a Woman with Bacterial Vaginosis.</title>
        <authorList>
            <person name="Maheux A.F."/>
            <person name="Berube E."/>
            <person name="Boudreau D.K."/>
            <person name="Raymond F."/>
            <person name="Corbeil J."/>
            <person name="Roy P.H."/>
            <person name="Boissinot M."/>
            <person name="Omar R.F."/>
        </authorList>
    </citation>
    <scope>NUCLEOTIDE SEQUENCE [LARGE SCALE GENOMIC DNA]</scope>
    <source>
        <strain evidence="2 4">CCRI-22567</strain>
    </source>
</reference>
<dbReference type="OrthoDB" id="5363652at2"/>
<dbReference type="Pfam" id="PF07751">
    <property type="entry name" value="Abi_2"/>
    <property type="match status" value="1"/>
</dbReference>
<dbReference type="AlphaFoldDB" id="A0A371IKB1"/>
<dbReference type="EMBL" id="MBEW02000017">
    <property type="protein sequence ID" value="RDY20927.1"/>
    <property type="molecule type" value="Genomic_DNA"/>
</dbReference>
<accession>A0A371IKB1</accession>
<feature type="coiled-coil region" evidence="1">
    <location>
        <begin position="260"/>
        <end position="287"/>
    </location>
</feature>
<evidence type="ECO:0000313" key="3">
    <source>
        <dbReference type="EMBL" id="TRW26981.1"/>
    </source>
</evidence>
<keyword evidence="4" id="KW-1185">Reference proteome</keyword>
<dbReference type="EMBL" id="VJXW01000005">
    <property type="protein sequence ID" value="TRW26981.1"/>
    <property type="molecule type" value="Genomic_DNA"/>
</dbReference>
<dbReference type="STRING" id="1871336.BBG48_09795"/>
<evidence type="ECO:0000313" key="2">
    <source>
        <dbReference type="EMBL" id="RDY20927.1"/>
    </source>
</evidence>
<dbReference type="RefSeq" id="WP_068913190.1">
    <property type="nucleotide sequence ID" value="NZ_MBEW02000017.1"/>
</dbReference>
<keyword evidence="1" id="KW-0175">Coiled coil</keyword>
<dbReference type="InterPro" id="IPR011664">
    <property type="entry name" value="Abi_system_AbiD/AbiF-like"/>
</dbReference>
<evidence type="ECO:0000313" key="4">
    <source>
        <dbReference type="Proteomes" id="UP000093352"/>
    </source>
</evidence>
<reference evidence="3 5" key="3">
    <citation type="submission" date="2019-07" db="EMBL/GenBank/DDBJ databases">
        <title>Criibacterium bergeronii gen. nov., sp. nov. isolated from human clinical samples.</title>
        <authorList>
            <person name="Maheux A.F."/>
            <person name="Boudreau D.K."/>
            <person name="Berube E."/>
            <person name="Brodeur S."/>
            <person name="Bernard K.A."/>
            <person name="Abed J.Y."/>
            <person name="Ducrey E."/>
            <person name="Guay E.F."/>
            <person name="Raymond F."/>
            <person name="Corbeil J."/>
            <person name="Domingo M.-C."/>
            <person name="Roy P.H."/>
            <person name="Boissinot M."/>
            <person name="Tocheva E.I."/>
            <person name="Omar R.F."/>
        </authorList>
    </citation>
    <scope>NUCLEOTIDE SEQUENCE [LARGE SCALE GENOMIC DNA]</scope>
    <source>
        <strain evidence="3 5">CCRI-24246</strain>
    </source>
</reference>
<dbReference type="Proteomes" id="UP000093352">
    <property type="component" value="Unassembled WGS sequence"/>
</dbReference>
<evidence type="ECO:0000256" key="1">
    <source>
        <dbReference type="SAM" id="Coils"/>
    </source>
</evidence>
<protein>
    <submittedName>
        <fullName evidence="2">Abi family protein</fullName>
    </submittedName>
</protein>
<name>A0A371IKB1_9FIRM</name>
<gene>
    <name evidence="2" type="ORF">BBG48_007640</name>
    <name evidence="3" type="ORF">FL857_04530</name>
</gene>
<proteinExistence type="predicted"/>
<dbReference type="Proteomes" id="UP000319424">
    <property type="component" value="Unassembled WGS sequence"/>
</dbReference>
<sequence length="306" mass="36774">MKKVFTDVQKQIEILKSKGLIINNEQDVMYKLARTNYYALINAYREPFLADRKQGERSTYIRGARFEEIFEIYKFDRNIRVIFLKYMLILENNFKSAISYEFSKIYGYQDYLRLENFDNKQSNVKDIFNLISWLMESLSRSISKNDYITYYIEKYNYVPFWVLSNTLTLGSIINFYRLMKEDEREYIAKNYFGVKSEDLQAYIRLVNSYRNICAHNERFYCVAVGEDIPFNNYYNYFKVTPQKRGNAFALLVSMCILLEKEDKQNLLSELERQINDTKNNLQSISIAKLYDMMGFPHNWEKMKKID</sequence>